<comment type="caution">
    <text evidence="3">The sequence shown here is derived from an EMBL/GenBank/DDBJ whole genome shotgun (WGS) entry which is preliminary data.</text>
</comment>
<feature type="region of interest" description="Disordered" evidence="1">
    <location>
        <begin position="709"/>
        <end position="734"/>
    </location>
</feature>
<dbReference type="AlphaFoldDB" id="A0A843U452"/>
<dbReference type="Proteomes" id="UP000652761">
    <property type="component" value="Unassembled WGS sequence"/>
</dbReference>
<gene>
    <name evidence="3" type="ORF">Taro_009217</name>
</gene>
<feature type="region of interest" description="Disordered" evidence="1">
    <location>
        <begin position="252"/>
        <end position="326"/>
    </location>
</feature>
<dbReference type="Pfam" id="PF04195">
    <property type="entry name" value="Transposase_28"/>
    <property type="match status" value="1"/>
</dbReference>
<evidence type="ECO:0000313" key="4">
    <source>
        <dbReference type="Proteomes" id="UP000652761"/>
    </source>
</evidence>
<dbReference type="EMBL" id="NMUH01000319">
    <property type="protein sequence ID" value="MQL76817.1"/>
    <property type="molecule type" value="Genomic_DNA"/>
</dbReference>
<proteinExistence type="predicted"/>
<feature type="compositionally biased region" description="Basic and acidic residues" evidence="1">
    <location>
        <begin position="304"/>
        <end position="315"/>
    </location>
</feature>
<protein>
    <recommendedName>
        <fullName evidence="2">Transposase (putative) gypsy type domain-containing protein</fullName>
    </recommendedName>
</protein>
<dbReference type="InterPro" id="IPR007321">
    <property type="entry name" value="Transposase_28"/>
</dbReference>
<reference evidence="3" key="1">
    <citation type="submission" date="2017-07" db="EMBL/GenBank/DDBJ databases">
        <title>Taro Niue Genome Assembly and Annotation.</title>
        <authorList>
            <person name="Atibalentja N."/>
            <person name="Keating K."/>
            <person name="Fields C.J."/>
        </authorList>
    </citation>
    <scope>NUCLEOTIDE SEQUENCE</scope>
    <source>
        <strain evidence="3">Niue_2</strain>
        <tissue evidence="3">Leaf</tissue>
    </source>
</reference>
<feature type="domain" description="Transposase (putative) gypsy type" evidence="2">
    <location>
        <begin position="498"/>
        <end position="563"/>
    </location>
</feature>
<sequence>MSITFRQGIRIAYGTTIRNWHSETVNRTLVSRNSVSWPKFHRGACVLVQRLSYPLGNMQIFVRAVIGTASESPFRNQHFDPIETKSDSKISGLAPKFLFGSVVAGCRCDRIRTPRRQSPLIASGDKTSDVSLEHVNPWRSNHTESACDDDLKSCSSRIAYKTTIQNRHSEAPVTTYCLSDVSLDHANPWRGNHTESACDGDRKSCSTRDVSLDHTNHWRSNHTESACDGDLKSCSSRLTGLDPYLRNAIKLPKNLESRRNPRNVPRTPRSNPSFPARSAATTRTTAFPRAPADRQNSRRSSRVKVGEEEGRERGKNRARVCHNNTDMPGKELGITFRQGIGIAYGTTIRNRHSETVDKTLSHRIPFRCRNSTAERVRLRSSIPLPSHTKCDISGDVSGVLGEGGVSSGAGQGGRARARAGEMGRAKAIKLEEILHLTVMAQKGKEIAGTSGTPPVKTKAVKLWSFEGLRERFRIGERYDIVLMREHESYLTTRPGCFVLSLDLLEAGLRLPMPEIAKELLRSWKVAPIQLTPNSWRSIFIFCIICKKRGIEATAEIFLSHFSLAWSPQSGMGIVYVKHRTNRMRINFSPRLSNNKGWKGRLFFVGRRKGANVPEWDFPVRVVEPLRKAGMAPFLIQGAAAASQSLNTVGVNHAEGYLTEYKLVKYKLSRAWDDDEVAAGRGQKEMAKYAETIPVSLHLIRLDEDAPVKESRAVSSEVRPPRMGPTKKAKTAAGEGAMKKASEKAVIPTVFSDSPSFSQDECLLLMIAPALPSKPLDCNLMPSAFFVIFCELAEEAHM</sequence>
<evidence type="ECO:0000256" key="1">
    <source>
        <dbReference type="SAM" id="MobiDB-lite"/>
    </source>
</evidence>
<accession>A0A843U452</accession>
<feature type="compositionally biased region" description="Low complexity" evidence="1">
    <location>
        <begin position="262"/>
        <end position="290"/>
    </location>
</feature>
<organism evidence="3 4">
    <name type="scientific">Colocasia esculenta</name>
    <name type="common">Wild taro</name>
    <name type="synonym">Arum esculentum</name>
    <dbReference type="NCBI Taxonomy" id="4460"/>
    <lineage>
        <taxon>Eukaryota</taxon>
        <taxon>Viridiplantae</taxon>
        <taxon>Streptophyta</taxon>
        <taxon>Embryophyta</taxon>
        <taxon>Tracheophyta</taxon>
        <taxon>Spermatophyta</taxon>
        <taxon>Magnoliopsida</taxon>
        <taxon>Liliopsida</taxon>
        <taxon>Araceae</taxon>
        <taxon>Aroideae</taxon>
        <taxon>Colocasieae</taxon>
        <taxon>Colocasia</taxon>
    </lineage>
</organism>
<evidence type="ECO:0000259" key="2">
    <source>
        <dbReference type="Pfam" id="PF04195"/>
    </source>
</evidence>
<keyword evidence="4" id="KW-1185">Reference proteome</keyword>
<evidence type="ECO:0000313" key="3">
    <source>
        <dbReference type="EMBL" id="MQL76817.1"/>
    </source>
</evidence>
<name>A0A843U452_COLES</name>